<evidence type="ECO:0000313" key="3">
    <source>
        <dbReference type="Proteomes" id="UP001165962"/>
    </source>
</evidence>
<feature type="transmembrane region" description="Helical" evidence="1">
    <location>
        <begin position="24"/>
        <end position="44"/>
    </location>
</feature>
<organism evidence="2 3">
    <name type="scientific">Paenibacillus agricola</name>
    <dbReference type="NCBI Taxonomy" id="2716264"/>
    <lineage>
        <taxon>Bacteria</taxon>
        <taxon>Bacillati</taxon>
        <taxon>Bacillota</taxon>
        <taxon>Bacilli</taxon>
        <taxon>Bacillales</taxon>
        <taxon>Paenibacillaceae</taxon>
        <taxon>Paenibacillus</taxon>
    </lineage>
</organism>
<name>A0ABX0J7A4_9BACL</name>
<keyword evidence="1" id="KW-1133">Transmembrane helix</keyword>
<comment type="caution">
    <text evidence="2">The sequence shown here is derived from an EMBL/GenBank/DDBJ whole genome shotgun (WGS) entry which is preliminary data.</text>
</comment>
<accession>A0ABX0J7A4</accession>
<protein>
    <submittedName>
        <fullName evidence="2">Uncharacterized protein</fullName>
    </submittedName>
</protein>
<dbReference type="RefSeq" id="WP_166150053.1">
    <property type="nucleotide sequence ID" value="NZ_JAAOIW010000004.1"/>
</dbReference>
<keyword evidence="1" id="KW-0812">Transmembrane</keyword>
<evidence type="ECO:0000313" key="2">
    <source>
        <dbReference type="EMBL" id="NHN30718.1"/>
    </source>
</evidence>
<gene>
    <name evidence="2" type="ORF">G9U52_12830</name>
</gene>
<evidence type="ECO:0000256" key="1">
    <source>
        <dbReference type="SAM" id="Phobius"/>
    </source>
</evidence>
<reference evidence="2" key="1">
    <citation type="submission" date="2020-03" db="EMBL/GenBank/DDBJ databases">
        <title>Draft sequencing of Paenibacilllus sp. S3N08.</title>
        <authorList>
            <person name="Kim D.-U."/>
        </authorList>
    </citation>
    <scope>NUCLEOTIDE SEQUENCE</scope>
    <source>
        <strain evidence="2">S3N08</strain>
    </source>
</reference>
<sequence length="47" mass="4710">MAACAFFASTFGHGGVRISSKVSVAIVLAIVGVVLVVSGVMQLMGEV</sequence>
<dbReference type="EMBL" id="JAAOIW010000004">
    <property type="protein sequence ID" value="NHN30718.1"/>
    <property type="molecule type" value="Genomic_DNA"/>
</dbReference>
<dbReference type="Proteomes" id="UP001165962">
    <property type="component" value="Unassembled WGS sequence"/>
</dbReference>
<proteinExistence type="predicted"/>
<keyword evidence="3" id="KW-1185">Reference proteome</keyword>
<keyword evidence="1" id="KW-0472">Membrane</keyword>